<dbReference type="EMBL" id="FOGZ01000015">
    <property type="protein sequence ID" value="SER87752.1"/>
    <property type="molecule type" value="Genomic_DNA"/>
</dbReference>
<protein>
    <submittedName>
        <fullName evidence="2">Uncharacterized protein</fullName>
    </submittedName>
</protein>
<feature type="region of interest" description="Disordered" evidence="1">
    <location>
        <begin position="234"/>
        <end position="260"/>
    </location>
</feature>
<accession>A0A1H9SRW0</accession>
<sequence length="260" mass="28393">MPTFYDPGADAGEASEALRGLAHATHTIDHPQDMYSVLGDLLSGVRSLRQVLDQLSTAHASNRNLAFDDYGDHASGSADALAAADELHQTATLIDQAEDRLNAAMSAAGRIAWHTEPATKQVAVRRWVSVVFLQDSEADEVLDMIDRDGPDTAMTYLKNWDYGEETTDTALEDGHVYDLPPAGVLDREVRDGDYQITYNHSFGHVGLYRLHTIQPGDVLEDEPTRRPAIAHTESLRPVPGGSWFEHPGVAPVKQSRGLGL</sequence>
<name>A0A1H9SRW0_9ACTN</name>
<evidence type="ECO:0000313" key="2">
    <source>
        <dbReference type="EMBL" id="SER87752.1"/>
    </source>
</evidence>
<dbReference type="RefSeq" id="WP_091969937.1">
    <property type="nucleotide sequence ID" value="NZ_FOGZ01000015.1"/>
</dbReference>
<dbReference type="AlphaFoldDB" id="A0A1H9SRW0"/>
<dbReference type="STRING" id="64702.SAMN05443377_11552"/>
<reference evidence="3" key="1">
    <citation type="submission" date="2016-10" db="EMBL/GenBank/DDBJ databases">
        <authorList>
            <person name="Varghese N."/>
            <person name="Submissions S."/>
        </authorList>
    </citation>
    <scope>NUCLEOTIDE SEQUENCE [LARGE SCALE GENOMIC DNA]</scope>
    <source>
        <strain evidence="3">DSM 16859</strain>
    </source>
</reference>
<dbReference type="Proteomes" id="UP000198815">
    <property type="component" value="Unassembled WGS sequence"/>
</dbReference>
<evidence type="ECO:0000256" key="1">
    <source>
        <dbReference type="SAM" id="MobiDB-lite"/>
    </source>
</evidence>
<proteinExistence type="predicted"/>
<keyword evidence="3" id="KW-1185">Reference proteome</keyword>
<gene>
    <name evidence="2" type="ORF">SAMN05443377_11552</name>
</gene>
<organism evidence="2 3">
    <name type="scientific">Propionibacterium cyclohexanicum</name>
    <dbReference type="NCBI Taxonomy" id="64702"/>
    <lineage>
        <taxon>Bacteria</taxon>
        <taxon>Bacillati</taxon>
        <taxon>Actinomycetota</taxon>
        <taxon>Actinomycetes</taxon>
        <taxon>Propionibacteriales</taxon>
        <taxon>Propionibacteriaceae</taxon>
        <taxon>Propionibacterium</taxon>
    </lineage>
</organism>
<evidence type="ECO:0000313" key="3">
    <source>
        <dbReference type="Proteomes" id="UP000198815"/>
    </source>
</evidence>
<dbReference type="OrthoDB" id="3781658at2"/>